<evidence type="ECO:0000256" key="1">
    <source>
        <dbReference type="SAM" id="MobiDB-lite"/>
    </source>
</evidence>
<proteinExistence type="predicted"/>
<dbReference type="EMBL" id="JABWDY010037671">
    <property type="protein sequence ID" value="KAF5180256.1"/>
    <property type="molecule type" value="Genomic_DNA"/>
</dbReference>
<dbReference type="AlphaFoldDB" id="A0A7J6V5J0"/>
<keyword evidence="3" id="KW-1185">Reference proteome</keyword>
<evidence type="ECO:0000313" key="2">
    <source>
        <dbReference type="EMBL" id="KAF5180256.1"/>
    </source>
</evidence>
<evidence type="ECO:0000313" key="3">
    <source>
        <dbReference type="Proteomes" id="UP000554482"/>
    </source>
</evidence>
<organism evidence="2 3">
    <name type="scientific">Thalictrum thalictroides</name>
    <name type="common">Rue-anemone</name>
    <name type="synonym">Anemone thalictroides</name>
    <dbReference type="NCBI Taxonomy" id="46969"/>
    <lineage>
        <taxon>Eukaryota</taxon>
        <taxon>Viridiplantae</taxon>
        <taxon>Streptophyta</taxon>
        <taxon>Embryophyta</taxon>
        <taxon>Tracheophyta</taxon>
        <taxon>Spermatophyta</taxon>
        <taxon>Magnoliopsida</taxon>
        <taxon>Ranunculales</taxon>
        <taxon>Ranunculaceae</taxon>
        <taxon>Thalictroideae</taxon>
        <taxon>Thalictrum</taxon>
    </lineage>
</organism>
<comment type="caution">
    <text evidence="2">The sequence shown here is derived from an EMBL/GenBank/DDBJ whole genome shotgun (WGS) entry which is preliminary data.</text>
</comment>
<dbReference type="Proteomes" id="UP000554482">
    <property type="component" value="Unassembled WGS sequence"/>
</dbReference>
<feature type="region of interest" description="Disordered" evidence="1">
    <location>
        <begin position="1"/>
        <end position="21"/>
    </location>
</feature>
<accession>A0A7J6V5J0</accession>
<name>A0A7J6V5J0_THATH</name>
<sequence length="67" mass="7500">MKKRIDAASFSKQGKGVFEKGPRPNHLGSWEGYCVLLKMDRISSFHESIPRSGAYFVFQEDASATCT</sequence>
<reference evidence="2 3" key="1">
    <citation type="submission" date="2020-06" db="EMBL/GenBank/DDBJ databases">
        <title>Transcriptomic and genomic resources for Thalictrum thalictroides and T. hernandezii: Facilitating candidate gene discovery in an emerging model plant lineage.</title>
        <authorList>
            <person name="Arias T."/>
            <person name="Riano-Pachon D.M."/>
            <person name="Di Stilio V.S."/>
        </authorList>
    </citation>
    <scope>NUCLEOTIDE SEQUENCE [LARGE SCALE GENOMIC DNA]</scope>
    <source>
        <strain evidence="3">cv. WT478/WT964</strain>
        <tissue evidence="2">Leaves</tissue>
    </source>
</reference>
<protein>
    <submittedName>
        <fullName evidence="2">Uncharacterized protein</fullName>
    </submittedName>
</protein>
<gene>
    <name evidence="2" type="ORF">FRX31_030157</name>
</gene>